<organism evidence="1">
    <name type="scientific">marine sediment metagenome</name>
    <dbReference type="NCBI Taxonomy" id="412755"/>
    <lineage>
        <taxon>unclassified sequences</taxon>
        <taxon>metagenomes</taxon>
        <taxon>ecological metagenomes</taxon>
    </lineage>
</organism>
<sequence>MVQNYAEADLKKLATDITTLIVLAAGTSVLGKVRLVTATGD</sequence>
<evidence type="ECO:0000313" key="1">
    <source>
        <dbReference type="EMBL" id="KKL47574.1"/>
    </source>
</evidence>
<comment type="caution">
    <text evidence="1">The sequence shown here is derived from an EMBL/GenBank/DDBJ whole genome shotgun (WGS) entry which is preliminary data.</text>
</comment>
<protein>
    <submittedName>
        <fullName evidence="1">Uncharacterized protein</fullName>
    </submittedName>
</protein>
<dbReference type="EMBL" id="LAZR01033616">
    <property type="protein sequence ID" value="KKL47574.1"/>
    <property type="molecule type" value="Genomic_DNA"/>
</dbReference>
<name>A0A0F9CET0_9ZZZZ</name>
<gene>
    <name evidence="1" type="ORF">LCGC14_2334150</name>
</gene>
<proteinExistence type="predicted"/>
<reference evidence="1" key="1">
    <citation type="journal article" date="2015" name="Nature">
        <title>Complex archaea that bridge the gap between prokaryotes and eukaryotes.</title>
        <authorList>
            <person name="Spang A."/>
            <person name="Saw J.H."/>
            <person name="Jorgensen S.L."/>
            <person name="Zaremba-Niedzwiedzka K."/>
            <person name="Martijn J."/>
            <person name="Lind A.E."/>
            <person name="van Eijk R."/>
            <person name="Schleper C."/>
            <person name="Guy L."/>
            <person name="Ettema T.J."/>
        </authorList>
    </citation>
    <scope>NUCLEOTIDE SEQUENCE</scope>
</reference>
<feature type="non-terminal residue" evidence="1">
    <location>
        <position position="41"/>
    </location>
</feature>
<accession>A0A0F9CET0</accession>
<dbReference type="AlphaFoldDB" id="A0A0F9CET0"/>